<feature type="domain" description="CHAT" evidence="1">
    <location>
        <begin position="108"/>
        <end position="334"/>
    </location>
</feature>
<dbReference type="Pfam" id="PF08852">
    <property type="entry name" value="DUF1822"/>
    <property type="match status" value="1"/>
</dbReference>
<dbReference type="OrthoDB" id="444941at2"/>
<comment type="caution">
    <text evidence="2">The sequence shown here is derived from an EMBL/GenBank/DDBJ whole genome shotgun (WGS) entry which is preliminary data.</text>
</comment>
<dbReference type="Proteomes" id="UP000226442">
    <property type="component" value="Unassembled WGS sequence"/>
</dbReference>
<evidence type="ECO:0000313" key="3">
    <source>
        <dbReference type="Proteomes" id="UP000226442"/>
    </source>
</evidence>
<dbReference type="EMBL" id="NXIB02000078">
    <property type="protein sequence ID" value="PHX54777.1"/>
    <property type="molecule type" value="Genomic_DNA"/>
</dbReference>
<evidence type="ECO:0000259" key="1">
    <source>
        <dbReference type="Pfam" id="PF12770"/>
    </source>
</evidence>
<reference evidence="2" key="1">
    <citation type="submission" date="2017-10" db="EMBL/GenBank/DDBJ databases">
        <title>Draft genome sequence of the planktic cyanobacteria Tychonema bourrellyi isolated from alpine lentic freshwater.</title>
        <authorList>
            <person name="Tett A."/>
            <person name="Armanini F."/>
            <person name="Asnicar F."/>
            <person name="Boscaini A."/>
            <person name="Pasolli E."/>
            <person name="Zolfo M."/>
            <person name="Donati C."/>
            <person name="Salmaso N."/>
            <person name="Segata N."/>
        </authorList>
    </citation>
    <scope>NUCLEOTIDE SEQUENCE</scope>
    <source>
        <strain evidence="2">FEM_GT703</strain>
    </source>
</reference>
<keyword evidence="3" id="KW-1185">Reference proteome</keyword>
<protein>
    <recommendedName>
        <fullName evidence="1">CHAT domain-containing protein</fullName>
    </recommendedName>
</protein>
<organism evidence="2 3">
    <name type="scientific">Tychonema bourrellyi FEM_GT703</name>
    <dbReference type="NCBI Taxonomy" id="2040638"/>
    <lineage>
        <taxon>Bacteria</taxon>
        <taxon>Bacillati</taxon>
        <taxon>Cyanobacteriota</taxon>
        <taxon>Cyanophyceae</taxon>
        <taxon>Oscillatoriophycideae</taxon>
        <taxon>Oscillatoriales</taxon>
        <taxon>Microcoleaceae</taxon>
        <taxon>Tychonema</taxon>
    </lineage>
</organism>
<proteinExistence type="predicted"/>
<name>A0A2G4F007_9CYAN</name>
<dbReference type="InterPro" id="IPR024983">
    <property type="entry name" value="CHAT_dom"/>
</dbReference>
<sequence>MGKIVVLSFIAGDCQQGFQQVRLEIRDDNQRLLGAFIGKLPSAPQIPELYITWQLRYRQMGSRVRIDSPLAQIKNFSRSDLEVDSNALKQQLNNWLKSPEFFPVMEGLLMNVRRDEEVRVIIQTEDSHLRRLPWHLWKFFDDYLKAEVALSSPVCQRINSPKTRNKVRILAIIGDSTGINLKRDQGELEEKLPEAEIVFVREPEKKEVFEAIWDSRGWDILFFAGHSISEPDATTGKLFIKDGKSLEIGDLKLTFRKAIARGLKLAIFNSCDGLGIAKQLADLNMPQVIVMREPVPDMVAQEFLKYFLEGFARGESLYLAVRDARERLESVQREFPCATWLPVICQNPAEEPVSWRELVGTEQSKSEVQDKQVIPRENFSNTFREQRDTTKTALMQEPLILPSEKLVNLGQWLENITEADWQVVTEILETKSLLPLESRRSGSFEGVIRAKSIEFPIEPTSIYLALVVSVTLGASQERQIKLQLYPLHKTSLPLGLKSVALDTFGKTICEVQANNADPWMQLDIEGEPGEQFRLKVELGTASITEDFII</sequence>
<accession>A0A2G4F007</accession>
<evidence type="ECO:0000313" key="2">
    <source>
        <dbReference type="EMBL" id="PHX54777.1"/>
    </source>
</evidence>
<dbReference type="AlphaFoldDB" id="A0A2G4F007"/>
<gene>
    <name evidence="2" type="ORF">CP500_014240</name>
</gene>
<dbReference type="Pfam" id="PF12770">
    <property type="entry name" value="CHAT"/>
    <property type="match status" value="1"/>
</dbReference>
<dbReference type="InterPro" id="IPR014951">
    <property type="entry name" value="DUF1822"/>
</dbReference>
<dbReference type="RefSeq" id="WP_096828519.1">
    <property type="nucleotide sequence ID" value="NZ_NXIB02000078.1"/>
</dbReference>